<name>A0AAV6HMQ8_9ERIC</name>
<dbReference type="InterPro" id="IPR053793">
    <property type="entry name" value="PB1-like"/>
</dbReference>
<gene>
    <name evidence="3" type="ORF">RHGRI_038724</name>
</gene>
<accession>A0AAV6HMQ8</accession>
<feature type="signal peptide" evidence="1">
    <location>
        <begin position="1"/>
        <end position="16"/>
    </location>
</feature>
<dbReference type="SMART" id="SM00666">
    <property type="entry name" value="PB1"/>
    <property type="match status" value="1"/>
</dbReference>
<dbReference type="Gene3D" id="3.40.50.300">
    <property type="entry name" value="P-loop containing nucleotide triphosphate hydrolases"/>
    <property type="match status" value="1"/>
</dbReference>
<dbReference type="InterPro" id="IPR000270">
    <property type="entry name" value="PB1_dom"/>
</dbReference>
<protein>
    <recommendedName>
        <fullName evidence="2">PB1 domain-containing protein</fullName>
    </recommendedName>
</protein>
<dbReference type="SUPFAM" id="SSF52540">
    <property type="entry name" value="P-loop containing nucleoside triphosphate hydrolases"/>
    <property type="match status" value="1"/>
</dbReference>
<dbReference type="PANTHER" id="PTHR23070">
    <property type="entry name" value="BCS1 AAA-TYPE ATPASE"/>
    <property type="match status" value="1"/>
</dbReference>
<dbReference type="SUPFAM" id="SSF54277">
    <property type="entry name" value="CAD &amp; PB1 domains"/>
    <property type="match status" value="1"/>
</dbReference>
<proteinExistence type="predicted"/>
<feature type="domain" description="PB1" evidence="2">
    <location>
        <begin position="616"/>
        <end position="698"/>
    </location>
</feature>
<dbReference type="AlphaFoldDB" id="A0AAV6HMQ8"/>
<dbReference type="Proteomes" id="UP000823749">
    <property type="component" value="Unassembled WGS sequence"/>
</dbReference>
<organism evidence="3 4">
    <name type="scientific">Rhododendron griersonianum</name>
    <dbReference type="NCBI Taxonomy" id="479676"/>
    <lineage>
        <taxon>Eukaryota</taxon>
        <taxon>Viridiplantae</taxon>
        <taxon>Streptophyta</taxon>
        <taxon>Embryophyta</taxon>
        <taxon>Tracheophyta</taxon>
        <taxon>Spermatophyta</taxon>
        <taxon>Magnoliopsida</taxon>
        <taxon>eudicotyledons</taxon>
        <taxon>Gunneridae</taxon>
        <taxon>Pentapetalae</taxon>
        <taxon>asterids</taxon>
        <taxon>Ericales</taxon>
        <taxon>Ericaceae</taxon>
        <taxon>Ericoideae</taxon>
        <taxon>Rhodoreae</taxon>
        <taxon>Rhododendron</taxon>
    </lineage>
</organism>
<dbReference type="EMBL" id="JACTNZ010000036">
    <property type="protein sequence ID" value="KAG5512900.1"/>
    <property type="molecule type" value="Genomic_DNA"/>
</dbReference>
<dbReference type="Pfam" id="PF00564">
    <property type="entry name" value="PB1"/>
    <property type="match status" value="1"/>
</dbReference>
<evidence type="ECO:0000313" key="4">
    <source>
        <dbReference type="Proteomes" id="UP000823749"/>
    </source>
</evidence>
<dbReference type="Gene3D" id="3.10.20.90">
    <property type="entry name" value="Phosphatidylinositol 3-kinase Catalytic Subunit, Chain A, domain 1"/>
    <property type="match status" value="1"/>
</dbReference>
<feature type="chain" id="PRO_5043417151" description="PB1 domain-containing protein" evidence="1">
    <location>
        <begin position="17"/>
        <end position="722"/>
    </location>
</feature>
<dbReference type="InterPro" id="IPR027417">
    <property type="entry name" value="P-loop_NTPase"/>
</dbReference>
<evidence type="ECO:0000259" key="2">
    <source>
        <dbReference type="PROSITE" id="PS51745"/>
    </source>
</evidence>
<comment type="caution">
    <text evidence="3">The sequence shown here is derived from an EMBL/GenBank/DDBJ whole genome shotgun (WGS) entry which is preliminary data.</text>
</comment>
<evidence type="ECO:0000313" key="3">
    <source>
        <dbReference type="EMBL" id="KAG5512900.1"/>
    </source>
</evidence>
<dbReference type="InterPro" id="IPR050747">
    <property type="entry name" value="Mitochondrial_chaperone_BCS1"/>
</dbReference>
<evidence type="ECO:0000256" key="1">
    <source>
        <dbReference type="SAM" id="SignalP"/>
    </source>
</evidence>
<dbReference type="PROSITE" id="PS51745">
    <property type="entry name" value="PB1"/>
    <property type="match status" value="1"/>
</dbReference>
<keyword evidence="4" id="KW-1185">Reference proteome</keyword>
<keyword evidence="1" id="KW-0732">Signal</keyword>
<sequence>MMILLLSPLIFMLSLFLMIKDRNDSGGKATEALVSPQYFHVRKISSSNNHVSTWLEVTILAAQLHPSSAGSWSTPDGKGVIISDLLRFVRDKEEFFKKAGKDWKRGYLFCDSPGTDRSSLIAAMANFLEFDIYHLDLTGLTSILELTNVLVSIRNRSLIAIQDFDQWARKLPDFKTEWTLSAIYDPGSHTTDSLALPSLEVLETLLIWEQPNDCVPLLSMGRLTLQGCVQREKSPDLPGVMQIIGVEQRVNKWPRYLGGLTTQFLQFNKLRFRTPDSHSWKSFEVQDSLFLWEQSNSIRHLAQRRTLTHKHCVRLKKSQDLPRSLPKSCSRGLAAQVSPRPYLHVYADLTGRPPDQYEEKNPSPTWKMLSTNGQSVLENQMWTVSNSYPNSNGPEVPHPHIASTQILGENMGSLGDGRNSFGSLEEHLLQKRHISGSMWTVPPCSALSQHTPTIPPTMGSSVDRINSLAFLEDSGSISWTIPSCSEPAPSQLMPTVPRTTGSLDDLRNFLPSMEESFSAGHAFGFINRTFPSCSYPVSSHTMSTVPHTTGSSDDLGNLLALEEEPLWAGHVSESINLPVPSCFDPAPSQSMPTILHTMPTNPRMMSLLTERQDTMSVNLKATYGDTAIKFQFPLTSGINELKEEVSKTLECELGSFRVEYKDEEGEWILMARDENVREYLRLVTSLGNQVTKLKVHDKVPNTANFCGNCECDNCWSLKQKRP</sequence>
<reference evidence="3" key="1">
    <citation type="submission" date="2020-08" db="EMBL/GenBank/DDBJ databases">
        <title>Plant Genome Project.</title>
        <authorList>
            <person name="Zhang R.-G."/>
        </authorList>
    </citation>
    <scope>NUCLEOTIDE SEQUENCE</scope>
    <source>
        <strain evidence="3">WSP0</strain>
        <tissue evidence="3">Leaf</tissue>
    </source>
</reference>